<evidence type="ECO:0000313" key="1">
    <source>
        <dbReference type="EMBL" id="MBA8824405.1"/>
    </source>
</evidence>
<reference evidence="1 2" key="1">
    <citation type="submission" date="2020-07" db="EMBL/GenBank/DDBJ databases">
        <title>Sequencing the genomes of 1000 actinobacteria strains.</title>
        <authorList>
            <person name="Klenk H.-P."/>
        </authorList>
    </citation>
    <scope>NUCLEOTIDE SEQUENCE [LARGE SCALE GENOMIC DNA]</scope>
    <source>
        <strain evidence="1 2">DSM 45975</strain>
    </source>
</reference>
<dbReference type="Proteomes" id="UP000569329">
    <property type="component" value="Unassembled WGS sequence"/>
</dbReference>
<evidence type="ECO:0000313" key="2">
    <source>
        <dbReference type="Proteomes" id="UP000569329"/>
    </source>
</evidence>
<organism evidence="1 2">
    <name type="scientific">Halosaccharopolyspora lacisalsi</name>
    <dbReference type="NCBI Taxonomy" id="1000566"/>
    <lineage>
        <taxon>Bacteria</taxon>
        <taxon>Bacillati</taxon>
        <taxon>Actinomycetota</taxon>
        <taxon>Actinomycetes</taxon>
        <taxon>Pseudonocardiales</taxon>
        <taxon>Pseudonocardiaceae</taxon>
        <taxon>Halosaccharopolyspora</taxon>
    </lineage>
</organism>
<evidence type="ECO:0008006" key="3">
    <source>
        <dbReference type="Google" id="ProtNLM"/>
    </source>
</evidence>
<dbReference type="RefSeq" id="WP_328795979.1">
    <property type="nucleotide sequence ID" value="NZ_JACGWZ010000002.1"/>
</dbReference>
<dbReference type="GO" id="GO:0030246">
    <property type="term" value="F:carbohydrate binding"/>
    <property type="evidence" value="ECO:0007669"/>
    <property type="project" value="InterPro"/>
</dbReference>
<dbReference type="Pfam" id="PF14486">
    <property type="entry name" value="DUF4432"/>
    <property type="match status" value="1"/>
</dbReference>
<comment type="caution">
    <text evidence="1">The sequence shown here is derived from an EMBL/GenBank/DDBJ whole genome shotgun (WGS) entry which is preliminary data.</text>
</comment>
<gene>
    <name evidence="1" type="ORF">FHX42_001752</name>
</gene>
<protein>
    <recommendedName>
        <fullName evidence="3">DUF4432 domain-containing protein</fullName>
    </recommendedName>
</protein>
<dbReference type="CDD" id="cd09023">
    <property type="entry name" value="Aldose_epim_Ec_c4013"/>
    <property type="match status" value="1"/>
</dbReference>
<dbReference type="InterPro" id="IPR014718">
    <property type="entry name" value="GH-type_carb-bd"/>
</dbReference>
<dbReference type="InterPro" id="IPR027839">
    <property type="entry name" value="DUF4432"/>
</dbReference>
<dbReference type="AlphaFoldDB" id="A0A839DYG8"/>
<name>A0A839DYG8_9PSEU</name>
<keyword evidence="2" id="KW-1185">Reference proteome</keyword>
<sequence length="341" mass="36834">MWFLDDQSTTQWRDRVGSLAQLGGIERFSEEDGPARGARRYQVRSGSGLVFDVLPDRGLDLGAASFRGVPLAWISPAGHVSPSLAEHRGAQWQRAFGGGLLTTCGLDQFGAANTDRGEELGLHGRASGIPAHDVNTRQDPVAGGYRFEVTGQLQQARLFGENLTLSRSIGTELGSRTITVTDTVTNEGFEPHPHMVLYHMNLGWPLLDESSTLSIPGSSPVARDAQAELGLASWNTFTAPKTDFAEQVFRHEFAESGQVEVKLNNAARGLALAIRFDTTALPGLFQWKMLGAGTYVLGIEPANCRVITGRAAARAAGELPYLQPGESRSYTLVIEVETLND</sequence>
<proteinExistence type="predicted"/>
<accession>A0A839DYG8</accession>
<dbReference type="Gene3D" id="2.70.98.10">
    <property type="match status" value="1"/>
</dbReference>
<dbReference type="EMBL" id="JACGWZ010000002">
    <property type="protein sequence ID" value="MBA8824405.1"/>
    <property type="molecule type" value="Genomic_DNA"/>
</dbReference>